<dbReference type="Proteomes" id="UP000062768">
    <property type="component" value="Chromosome I"/>
</dbReference>
<reference evidence="3" key="3">
    <citation type="submission" date="2014-09" db="EMBL/GenBank/DDBJ databases">
        <authorList>
            <person name="Bishop-Lilly K.A."/>
            <person name="Broomall S.M."/>
            <person name="Chain P.S."/>
            <person name="Chertkov O."/>
            <person name="Coyne S.R."/>
            <person name="Daligault H.E."/>
            <person name="Davenport K.W."/>
            <person name="Erkkila T."/>
            <person name="Frey K.G."/>
            <person name="Gibbons H.S."/>
            <person name="Gu W."/>
            <person name="Jaissle J."/>
            <person name="Johnson S.L."/>
            <person name="Koroleva G.I."/>
            <person name="Ladner J.T."/>
            <person name="Lo C.-C."/>
            <person name="Minogue T.D."/>
            <person name="Munk C."/>
            <person name="Palacios G.F."/>
            <person name="Redden C.L."/>
            <person name="Rosenzweig C.N."/>
            <person name="Scholz M.B."/>
            <person name="Teshima H."/>
            <person name="Xu Y."/>
        </authorList>
    </citation>
    <scope>NUCLEOTIDE SEQUENCE</scope>
    <source>
        <strain evidence="3">Mb9</strain>
    </source>
</reference>
<dbReference type="EMBL" id="JADIIL010000033">
    <property type="protein sequence ID" value="MBF4475496.1"/>
    <property type="molecule type" value="Genomic_DNA"/>
</dbReference>
<accession>A0A090I2L3</accession>
<reference evidence="1" key="1">
    <citation type="submission" date="2013-12" db="EMBL/GenBank/DDBJ databases">
        <title>The complete genome sequence of Methanobacterium sp. BRM9.</title>
        <authorList>
            <consortium name="Pastoral Greenhouse Gas Research Consortium"/>
            <person name="Kelly W.J."/>
            <person name="Leahy S.C."/>
            <person name="Perry R."/>
            <person name="Li D."/>
            <person name="Altermann E."/>
            <person name="Lambie S.C."/>
            <person name="Attwood G.T."/>
        </authorList>
    </citation>
    <scope>NUCLEOTIDE SEQUENCE [LARGE SCALE GENOMIC DNA]</scope>
    <source>
        <strain evidence="1">BRM9</strain>
    </source>
</reference>
<dbReference type="EMBL" id="CP006933">
    <property type="protein sequence ID" value="AIS31151.1"/>
    <property type="molecule type" value="Genomic_DNA"/>
</dbReference>
<evidence type="ECO:0000313" key="5">
    <source>
        <dbReference type="Proteomes" id="UP000062768"/>
    </source>
</evidence>
<dbReference type="Proteomes" id="UP000029661">
    <property type="component" value="Chromosome"/>
</dbReference>
<evidence type="ECO:0000313" key="2">
    <source>
        <dbReference type="EMBL" id="CEA13328.1"/>
    </source>
</evidence>
<dbReference type="RefSeq" id="WP_048072553.1">
    <property type="nucleotide sequence ID" value="NZ_CALCVY010000168.1"/>
</dbReference>
<dbReference type="PATRIC" id="fig|2162.10.peg.2137"/>
<dbReference type="AlphaFoldDB" id="A0A090I2L3"/>
<dbReference type="KEGG" id="mfc:BRM9_0324"/>
<evidence type="ECO:0000313" key="3">
    <source>
        <dbReference type="EMBL" id="CEL25687.1"/>
    </source>
</evidence>
<dbReference type="Proteomes" id="UP000606900">
    <property type="component" value="Unassembled WGS sequence"/>
</dbReference>
<dbReference type="OrthoDB" id="66890at2157"/>
<evidence type="ECO:0000313" key="4">
    <source>
        <dbReference type="EMBL" id="MBF4475496.1"/>
    </source>
</evidence>
<organism evidence="2">
    <name type="scientific">Methanobacterium formicicum</name>
    <dbReference type="NCBI Taxonomy" id="2162"/>
    <lineage>
        <taxon>Archaea</taxon>
        <taxon>Methanobacteriati</taxon>
        <taxon>Methanobacteriota</taxon>
        <taxon>Methanomada group</taxon>
        <taxon>Methanobacteria</taxon>
        <taxon>Methanobacteriales</taxon>
        <taxon>Methanobacteriaceae</taxon>
        <taxon>Methanobacterium</taxon>
    </lineage>
</organism>
<reference evidence="4" key="4">
    <citation type="submission" date="2020-10" db="EMBL/GenBank/DDBJ databases">
        <title>Dehalococcoides mccartyi of a TCE/Cr reducing biochatode.</title>
        <authorList>
            <person name="Matturro B."/>
        </authorList>
    </citation>
    <scope>NUCLEOTIDE SEQUENCE</scope>
    <source>
        <strain evidence="4">Bin2</strain>
    </source>
</reference>
<dbReference type="KEGG" id="mfi:DSM1535_0980"/>
<dbReference type="EMBL" id="LN515531">
    <property type="protein sequence ID" value="CEA13328.1"/>
    <property type="molecule type" value="Genomic_DNA"/>
</dbReference>
<proteinExistence type="predicted"/>
<name>A0A090I2L3_METFO</name>
<evidence type="ECO:0000313" key="1">
    <source>
        <dbReference type="EMBL" id="AIS31151.1"/>
    </source>
</evidence>
<gene>
    <name evidence="1" type="ORF">BRM9_0324</name>
    <name evidence="2" type="ORF">DSM1535_0980</name>
    <name evidence="4" type="ORF">ISP06_08535</name>
    <name evidence="3" type="ORF">MB9_2065</name>
</gene>
<dbReference type="GeneID" id="82850483"/>
<keyword evidence="5" id="KW-1185">Reference proteome</keyword>
<protein>
    <submittedName>
        <fullName evidence="2">Uncharacterized protein</fullName>
    </submittedName>
</protein>
<reference evidence="2" key="2">
    <citation type="submission" date="2014-08" db="EMBL/GenBank/DDBJ databases">
        <authorList>
            <person name="Wibberg D."/>
        </authorList>
    </citation>
    <scope>NUCLEOTIDE SEQUENCE</scope>
</reference>
<sequence>MIKMERSCSSLKCDVMHKGELIGMMEGVSVTQWFLKNHYNYTGAFSRFVTSKPELSRSGIKVDIIFNDRNIIAKDACIGWIRGPSKNGTFSAKSIEFADKKQLPKESIEVNE</sequence>
<dbReference type="EMBL" id="LN734822">
    <property type="protein sequence ID" value="CEL25687.1"/>
    <property type="molecule type" value="Genomic_DNA"/>
</dbReference>